<evidence type="ECO:0000313" key="8">
    <source>
        <dbReference type="EMBL" id="EOB14201.1"/>
    </source>
</evidence>
<reference evidence="8 9" key="1">
    <citation type="journal article" date="2013" name="BMC Genomics">
        <title>Comparative genomics of parasitic silkworm microsporidia reveal an association between genome expansion and host adaptation.</title>
        <authorList>
            <person name="Pan G."/>
            <person name="Xu J."/>
            <person name="Li T."/>
            <person name="Xia Q."/>
            <person name="Liu S.L."/>
            <person name="Zhang G."/>
            <person name="Li S."/>
            <person name="Li C."/>
            <person name="Liu H."/>
            <person name="Yang L."/>
            <person name="Liu T."/>
            <person name="Zhang X."/>
            <person name="Wu Z."/>
            <person name="Fan W."/>
            <person name="Dang X."/>
            <person name="Xiang H."/>
            <person name="Tao M."/>
            <person name="Li Y."/>
            <person name="Hu J."/>
            <person name="Li Z."/>
            <person name="Lin L."/>
            <person name="Luo J."/>
            <person name="Geng L."/>
            <person name="Wang L."/>
            <person name="Long M."/>
            <person name="Wan Y."/>
            <person name="He N."/>
            <person name="Zhang Z."/>
            <person name="Lu C."/>
            <person name="Keeling P.J."/>
            <person name="Wang J."/>
            <person name="Xiang Z."/>
            <person name="Zhou Z."/>
        </authorList>
    </citation>
    <scope>NUCLEOTIDE SEQUENCE [LARGE SCALE GENOMIC DNA]</scope>
    <source>
        <strain evidence="9">CQ1 / CVCC 102059</strain>
    </source>
</reference>
<dbReference type="UniPathway" id="UPA00059">
    <property type="reaction ID" value="UER00104"/>
</dbReference>
<dbReference type="PANTHER" id="PTHR10885">
    <property type="entry name" value="ISOPENTENYL-DIPHOSPHATE DELTA-ISOMERASE"/>
    <property type="match status" value="1"/>
</dbReference>
<keyword evidence="4" id="KW-0414">Isoprene biosynthesis</keyword>
<dbReference type="CDD" id="cd02885">
    <property type="entry name" value="NUDIX_IPP_Isomerase"/>
    <property type="match status" value="1"/>
</dbReference>
<dbReference type="InterPro" id="IPR015797">
    <property type="entry name" value="NUDIX_hydrolase-like_dom_sf"/>
</dbReference>
<sequence>MDNFYQKVICVDENDKIIGSALAGRAHSLRYLERHRGFSLFLFDINNRLLVQKRSKNKFVFPGLWSNTVCSHPFLNPLSFSDPLEDVKNHVIQRAKYELGINELKTEDLQFVTRLRYKAINEDVEGDILDGMPSSQNYFESECRKDDSINNQWGESEIDYIFVCKKEVNIKINSEEVEECAYISKIKFEQMLKNKKVSPWVASVCSFVDIFNICTKIENHPHGTKTTEKNCHREKANEVL</sequence>
<dbReference type="STRING" id="578461.R0KTQ6"/>
<dbReference type="OMA" id="LRLCPWF"/>
<name>R0KTQ6_NOSB1</name>
<evidence type="ECO:0000313" key="9">
    <source>
        <dbReference type="Proteomes" id="UP000016927"/>
    </source>
</evidence>
<keyword evidence="5 8" id="KW-0413">Isomerase</keyword>
<organism evidence="8 9">
    <name type="scientific">Nosema bombycis (strain CQ1 / CVCC 102059)</name>
    <name type="common">Microsporidian parasite</name>
    <name type="synonym">Pebrine of silkworm</name>
    <dbReference type="NCBI Taxonomy" id="578461"/>
    <lineage>
        <taxon>Eukaryota</taxon>
        <taxon>Fungi</taxon>
        <taxon>Fungi incertae sedis</taxon>
        <taxon>Microsporidia</taxon>
        <taxon>Nosematidae</taxon>
        <taxon>Nosema</taxon>
    </lineage>
</organism>
<evidence type="ECO:0000256" key="5">
    <source>
        <dbReference type="ARBA" id="ARBA00023235"/>
    </source>
</evidence>
<dbReference type="OrthoDB" id="510307at2759"/>
<comment type="catalytic activity">
    <reaction evidence="6">
        <text>isopentenyl diphosphate = dimethylallyl diphosphate</text>
        <dbReference type="Rhea" id="RHEA:23284"/>
        <dbReference type="ChEBI" id="CHEBI:57623"/>
        <dbReference type="ChEBI" id="CHEBI:128769"/>
        <dbReference type="EC" id="5.3.3.2"/>
    </reaction>
    <physiologicalReaction direction="left-to-right" evidence="6">
        <dbReference type="Rhea" id="RHEA:23285"/>
    </physiologicalReaction>
</comment>
<proteinExistence type="inferred from homology"/>
<evidence type="ECO:0000256" key="4">
    <source>
        <dbReference type="ARBA" id="ARBA00023229"/>
    </source>
</evidence>
<dbReference type="GO" id="GO:0050992">
    <property type="term" value="P:dimethylallyl diphosphate biosynthetic process"/>
    <property type="evidence" value="ECO:0007669"/>
    <property type="project" value="UniProtKB-UniPathway"/>
</dbReference>
<dbReference type="Gene3D" id="3.90.79.10">
    <property type="entry name" value="Nucleoside Triphosphate Pyrophosphohydrolase"/>
    <property type="match status" value="1"/>
</dbReference>
<dbReference type="PIRSF" id="PIRSF018427">
    <property type="entry name" value="Isopntndiph_ism"/>
    <property type="match status" value="1"/>
</dbReference>
<evidence type="ECO:0000256" key="1">
    <source>
        <dbReference type="ARBA" id="ARBA00004826"/>
    </source>
</evidence>
<evidence type="ECO:0000256" key="3">
    <source>
        <dbReference type="ARBA" id="ARBA00012057"/>
    </source>
</evidence>
<comment type="similarity">
    <text evidence="2">Belongs to the IPP isomerase type 1 family.</text>
</comment>
<dbReference type="GO" id="GO:0009240">
    <property type="term" value="P:isopentenyl diphosphate biosynthetic process"/>
    <property type="evidence" value="ECO:0007669"/>
    <property type="project" value="TreeGrafter"/>
</dbReference>
<accession>R0KTQ6</accession>
<dbReference type="HOGENOM" id="CLU_060552_0_1_1"/>
<keyword evidence="9" id="KW-1185">Reference proteome</keyword>
<dbReference type="GO" id="GO:0004452">
    <property type="term" value="F:isopentenyl-diphosphate delta-isomerase activity"/>
    <property type="evidence" value="ECO:0007669"/>
    <property type="project" value="UniProtKB-EC"/>
</dbReference>
<dbReference type="Proteomes" id="UP000016927">
    <property type="component" value="Unassembled WGS sequence"/>
</dbReference>
<dbReference type="InterPro" id="IPR011876">
    <property type="entry name" value="IsopentenylPP_isomerase_typ1"/>
</dbReference>
<dbReference type="NCBIfam" id="TIGR02150">
    <property type="entry name" value="IPP_isom_1"/>
    <property type="match status" value="1"/>
</dbReference>
<comment type="pathway">
    <text evidence="1">Isoprenoid biosynthesis; dimethylallyl diphosphate biosynthesis; dimethylallyl diphosphate from isopentenyl diphosphate: step 1/1.</text>
</comment>
<dbReference type="VEuPathDB" id="MicrosporidiaDB:NBO_33g0007"/>
<evidence type="ECO:0000259" key="7">
    <source>
        <dbReference type="PROSITE" id="PS51462"/>
    </source>
</evidence>
<dbReference type="EMBL" id="KB908941">
    <property type="protein sequence ID" value="EOB14201.1"/>
    <property type="molecule type" value="Genomic_DNA"/>
</dbReference>
<gene>
    <name evidence="8" type="primary">IDI1</name>
    <name evidence="8" type="ORF">NBO_33g0007</name>
</gene>
<dbReference type="GO" id="GO:0005737">
    <property type="term" value="C:cytoplasm"/>
    <property type="evidence" value="ECO:0007669"/>
    <property type="project" value="TreeGrafter"/>
</dbReference>
<dbReference type="PANTHER" id="PTHR10885:SF0">
    <property type="entry name" value="ISOPENTENYL-DIPHOSPHATE DELTA-ISOMERASE"/>
    <property type="match status" value="1"/>
</dbReference>
<feature type="domain" description="Nudix hydrolase" evidence="7">
    <location>
        <begin position="33"/>
        <end position="205"/>
    </location>
</feature>
<evidence type="ECO:0000256" key="2">
    <source>
        <dbReference type="ARBA" id="ARBA00007579"/>
    </source>
</evidence>
<dbReference type="AlphaFoldDB" id="R0KTQ6"/>
<dbReference type="EC" id="5.3.3.2" evidence="3"/>
<protein>
    <recommendedName>
        <fullName evidence="3">isopentenyl-diphosphate Delta-isomerase</fullName>
        <ecNumber evidence="3">5.3.3.2</ecNumber>
    </recommendedName>
</protein>
<evidence type="ECO:0000256" key="6">
    <source>
        <dbReference type="ARBA" id="ARBA00029294"/>
    </source>
</evidence>
<dbReference type="SUPFAM" id="SSF55811">
    <property type="entry name" value="Nudix"/>
    <property type="match status" value="1"/>
</dbReference>
<dbReference type="PROSITE" id="PS51462">
    <property type="entry name" value="NUDIX"/>
    <property type="match status" value="1"/>
</dbReference>
<dbReference type="InterPro" id="IPR000086">
    <property type="entry name" value="NUDIX_hydrolase_dom"/>
</dbReference>